<feature type="binding site" evidence="4">
    <location>
        <position position="265"/>
    </location>
    <ligand>
        <name>pyridoxal 5'-phosphate</name>
        <dbReference type="ChEBI" id="CHEBI:597326"/>
    </ligand>
</feature>
<feature type="binding site" evidence="4">
    <location>
        <position position="296"/>
    </location>
    <ligand>
        <name>pyridoxal 5'-phosphate</name>
        <dbReference type="ChEBI" id="CHEBI:597326"/>
    </ligand>
</feature>
<evidence type="ECO:0000313" key="7">
    <source>
        <dbReference type="Proteomes" id="UP000077315"/>
    </source>
</evidence>
<accession>A0A162PGM4</accession>
<keyword evidence="4 5" id="KW-0963">Cytoplasm</keyword>
<feature type="binding site" evidence="4">
    <location>
        <position position="240"/>
    </location>
    <ligand>
        <name>pyridoxal 5'-phosphate</name>
        <dbReference type="ChEBI" id="CHEBI:597326"/>
    </ligand>
</feature>
<feature type="binding site" evidence="4">
    <location>
        <begin position="156"/>
        <end position="159"/>
    </location>
    <ligand>
        <name>pyridoxal 5'-phosphate</name>
        <dbReference type="ChEBI" id="CHEBI:597326"/>
    </ligand>
</feature>
<dbReference type="UniPathway" id="UPA00253">
    <property type="reaction ID" value="UER00329"/>
</dbReference>
<dbReference type="UniPathway" id="UPA00334">
    <property type="reaction ID" value="UER00455"/>
</dbReference>
<dbReference type="GeneID" id="28992635"/>
<comment type="similarity">
    <text evidence="4 5">Belongs to the kynureninase family.</text>
</comment>
<sequence length="454" mass="51196">MSAKTNDLSPTSLEYAQLLDSQDTLARFRKEFNIPTRRDVLSPDLTADNEKELDLPCTYLCGNSLGLMPELARKRVIEELDVWSKRGVEGHWNHPHNRPWVTIDEIVKEPLARIVGAKPIEVTPMNTLTSNLHSMMITFYQPTKSRFKILIEEKAFPSDHYAVSSHIQSRGIDPEVGLLTVGPRPRESTLRTEDIIKTIRNDKSIALVLLSGVQYYTGQLFEIEKITKAGHEEGCMVGWDLAHAVGNVPLQLHDWQVDFACWCSYKYLNSGPGGIGGLFVHEKYANDTSRPRLAGWWGNDKENRFEMKPEFSPSKGAAGYQVSNPGVLVTSALAGSLEIFDQAGFTNLRNKSVRLTSFLETLLVTILATHLRAGHFKILTPTDVSQRGCQLSLDFPERMIEVFEELQKRGIICDERKPTVIRIAPTPLYNSFEDVHRVVYSLGLILDRIYPTKS</sequence>
<keyword evidence="2 4" id="KW-0378">Hydrolase</keyword>
<dbReference type="EC" id="3.7.1.3" evidence="4 5"/>
<dbReference type="SUPFAM" id="SSF53383">
    <property type="entry name" value="PLP-dependent transferases"/>
    <property type="match status" value="1"/>
</dbReference>
<comment type="function">
    <text evidence="4 5">Catalyzes the cleavage of L-kynurenine (L-Kyn) and L-3-hydroxykynurenine (L-3OHKyn) into anthranilic acid (AA) and 3-hydroxyanthranilic acid (3-OHAA), respectively.</text>
</comment>
<name>A0A162PGM4_PHYB8</name>
<feature type="modified residue" description="N6-(pyridoxal phosphate)lysine" evidence="4">
    <location>
        <position position="266"/>
    </location>
</feature>
<dbReference type="PANTHER" id="PTHR14084">
    <property type="entry name" value="KYNURENINASE"/>
    <property type="match status" value="1"/>
</dbReference>
<comment type="catalytic activity">
    <reaction evidence="4 5">
        <text>L-kynurenine + H2O = anthranilate + L-alanine + H(+)</text>
        <dbReference type="Rhea" id="RHEA:16813"/>
        <dbReference type="ChEBI" id="CHEBI:15377"/>
        <dbReference type="ChEBI" id="CHEBI:15378"/>
        <dbReference type="ChEBI" id="CHEBI:16567"/>
        <dbReference type="ChEBI" id="CHEBI:57959"/>
        <dbReference type="ChEBI" id="CHEBI:57972"/>
        <dbReference type="EC" id="3.7.1.3"/>
    </reaction>
</comment>
<keyword evidence="1 4" id="KW-0662">Pyridine nucleotide biosynthesis</keyword>
<reference evidence="7" key="1">
    <citation type="submission" date="2015-06" db="EMBL/GenBank/DDBJ databases">
        <title>Expansion of signal transduction pathways in fungi by whole-genome duplication.</title>
        <authorList>
            <consortium name="DOE Joint Genome Institute"/>
            <person name="Corrochano L.M."/>
            <person name="Kuo A."/>
            <person name="Marcet-Houben M."/>
            <person name="Polaino S."/>
            <person name="Salamov A."/>
            <person name="Villalobos J.M."/>
            <person name="Alvarez M.I."/>
            <person name="Avalos J."/>
            <person name="Benito E.P."/>
            <person name="Benoit I."/>
            <person name="Burger G."/>
            <person name="Camino L.P."/>
            <person name="Canovas D."/>
            <person name="Cerda-Olmedo E."/>
            <person name="Cheng J.-F."/>
            <person name="Dominguez A."/>
            <person name="Elias M."/>
            <person name="Eslava A.P."/>
            <person name="Glaser F."/>
            <person name="Grimwood J."/>
            <person name="Gutierrez G."/>
            <person name="Heitman J."/>
            <person name="Henrissat B."/>
            <person name="Iturriaga E.A."/>
            <person name="Lang B.F."/>
            <person name="Lavin J.L."/>
            <person name="Lee S."/>
            <person name="Li W."/>
            <person name="Lindquist E."/>
            <person name="Lopez-Garcia S."/>
            <person name="Luque E.M."/>
            <person name="Marcos A.T."/>
            <person name="Martin J."/>
            <person name="McCluskey K."/>
            <person name="Medina H.R."/>
            <person name="Miralles-Duran A."/>
            <person name="Miyazaki A."/>
            <person name="Munoz-Torres E."/>
            <person name="Oguiza J.A."/>
            <person name="Ohm R."/>
            <person name="Olmedo M."/>
            <person name="Orejas M."/>
            <person name="Ortiz-Castellanos L."/>
            <person name="Pisabarro A.G."/>
            <person name="Rodriguez-Romero J."/>
            <person name="Ruiz-Herrera J."/>
            <person name="Ruiz-Vazquez R."/>
            <person name="Sanz C."/>
            <person name="Schackwitz W."/>
            <person name="Schmutz J."/>
            <person name="Shahriari M."/>
            <person name="Shelest E."/>
            <person name="Silva-Franco F."/>
            <person name="Soanes D."/>
            <person name="Syed K."/>
            <person name="Tagua V.G."/>
            <person name="Talbot N.J."/>
            <person name="Thon M."/>
            <person name="De vries R.P."/>
            <person name="Wiebenga A."/>
            <person name="Yadav J.S."/>
            <person name="Braun E.L."/>
            <person name="Baker S."/>
            <person name="Garre V."/>
            <person name="Horwitz B."/>
            <person name="Torres-Martinez S."/>
            <person name="Idnurm A."/>
            <person name="Herrera-Estrella A."/>
            <person name="Gabaldon T."/>
            <person name="Grigoriev I.V."/>
        </authorList>
    </citation>
    <scope>NUCLEOTIDE SEQUENCE [LARGE SCALE GENOMIC DNA]</scope>
    <source>
        <strain evidence="7">NRRL 1555(-)</strain>
    </source>
</reference>
<comment type="pathway">
    <text evidence="4 5">Cofactor biosynthesis; NAD(+) biosynthesis; quinolinate from L-kynurenine: step 2/3.</text>
</comment>
<dbReference type="FunFam" id="3.40.640.10:FF:000031">
    <property type="entry name" value="Kynureninase"/>
    <property type="match status" value="1"/>
</dbReference>
<dbReference type="PANTHER" id="PTHR14084:SF0">
    <property type="entry name" value="KYNURENINASE"/>
    <property type="match status" value="1"/>
</dbReference>
<organism evidence="6 7">
    <name type="scientific">Phycomyces blakesleeanus (strain ATCC 8743b / DSM 1359 / FGSC 10004 / NBRC 33097 / NRRL 1555)</name>
    <dbReference type="NCBI Taxonomy" id="763407"/>
    <lineage>
        <taxon>Eukaryota</taxon>
        <taxon>Fungi</taxon>
        <taxon>Fungi incertae sedis</taxon>
        <taxon>Mucoromycota</taxon>
        <taxon>Mucoromycotina</taxon>
        <taxon>Mucoromycetes</taxon>
        <taxon>Mucorales</taxon>
        <taxon>Phycomycetaceae</taxon>
        <taxon>Phycomyces</taxon>
    </lineage>
</organism>
<dbReference type="GO" id="GO:0034354">
    <property type="term" value="P:'de novo' NAD+ biosynthetic process from L-tryptophan"/>
    <property type="evidence" value="ECO:0007669"/>
    <property type="project" value="UniProtKB-UniRule"/>
</dbReference>
<dbReference type="InterPro" id="IPR015421">
    <property type="entry name" value="PyrdxlP-dep_Trfase_major"/>
</dbReference>
<comment type="subunit">
    <text evidence="4 5">Homodimer.</text>
</comment>
<dbReference type="HAMAP" id="MF_01970">
    <property type="entry name" value="Kynureninase"/>
    <property type="match status" value="1"/>
</dbReference>
<dbReference type="InParanoid" id="A0A162PGM4"/>
<dbReference type="Proteomes" id="UP000077315">
    <property type="component" value="Unassembled WGS sequence"/>
</dbReference>
<dbReference type="InterPro" id="IPR010111">
    <property type="entry name" value="Kynureninase"/>
</dbReference>
<dbReference type="InterPro" id="IPR015424">
    <property type="entry name" value="PyrdxlP-dep_Trfase"/>
</dbReference>
<evidence type="ECO:0000256" key="3">
    <source>
        <dbReference type="ARBA" id="ARBA00022898"/>
    </source>
</evidence>
<dbReference type="GO" id="GO:0030170">
    <property type="term" value="F:pyridoxal phosphate binding"/>
    <property type="evidence" value="ECO:0007669"/>
    <property type="project" value="UniProtKB-UniRule"/>
</dbReference>
<evidence type="ECO:0000313" key="6">
    <source>
        <dbReference type="EMBL" id="OAD72627.1"/>
    </source>
</evidence>
<comment type="pathway">
    <text evidence="4 5">Amino-acid degradation; L-kynurenine degradation; L-alanine and anthranilate from L-kynurenine: step 1/1.</text>
</comment>
<feature type="binding site" evidence="4">
    <location>
        <position position="243"/>
    </location>
    <ligand>
        <name>pyridoxal 5'-phosphate</name>
        <dbReference type="ChEBI" id="CHEBI:597326"/>
    </ligand>
</feature>
<comment type="subcellular location">
    <subcellularLocation>
        <location evidence="4 5">Cytoplasm</location>
    </subcellularLocation>
</comment>
<dbReference type="AlphaFoldDB" id="A0A162PGM4"/>
<dbReference type="Gene3D" id="3.90.1150.10">
    <property type="entry name" value="Aspartate Aminotransferase, domain 1"/>
    <property type="match status" value="1"/>
</dbReference>
<comment type="catalytic activity">
    <reaction evidence="5">
        <text>3-hydroxy-L-kynurenine + H2O = 3-hydroxyanthranilate + L-alanine + H(+)</text>
        <dbReference type="Rhea" id="RHEA:25143"/>
        <dbReference type="ChEBI" id="CHEBI:15377"/>
        <dbReference type="ChEBI" id="CHEBI:15378"/>
        <dbReference type="ChEBI" id="CHEBI:36559"/>
        <dbReference type="ChEBI" id="CHEBI:57972"/>
        <dbReference type="ChEBI" id="CHEBI:58125"/>
        <dbReference type="EC" id="3.7.1.3"/>
    </reaction>
</comment>
<dbReference type="GO" id="GO:0019441">
    <property type="term" value="P:L-tryptophan catabolic process to kynurenine"/>
    <property type="evidence" value="ECO:0007669"/>
    <property type="project" value="TreeGrafter"/>
</dbReference>
<dbReference type="PIRSF" id="PIRSF038800">
    <property type="entry name" value="KYNU"/>
    <property type="match status" value="1"/>
</dbReference>
<comment type="cofactor">
    <cofactor evidence="4 5">
        <name>pyridoxal 5'-phosphate</name>
        <dbReference type="ChEBI" id="CHEBI:597326"/>
    </cofactor>
</comment>
<evidence type="ECO:0000256" key="2">
    <source>
        <dbReference type="ARBA" id="ARBA00022801"/>
    </source>
</evidence>
<evidence type="ECO:0000256" key="5">
    <source>
        <dbReference type="PIRNR" id="PIRNR038800"/>
    </source>
</evidence>
<dbReference type="GO" id="GO:0019805">
    <property type="term" value="P:quinolinate biosynthetic process"/>
    <property type="evidence" value="ECO:0007669"/>
    <property type="project" value="UniProtKB-UniRule"/>
</dbReference>
<keyword evidence="3 4" id="KW-0663">Pyridoxal phosphate</keyword>
<proteinExistence type="inferred from homology"/>
<evidence type="ECO:0000256" key="1">
    <source>
        <dbReference type="ARBA" id="ARBA00022642"/>
    </source>
</evidence>
<dbReference type="OrthoDB" id="5978656at2759"/>
<dbReference type="GO" id="GO:0097053">
    <property type="term" value="P:L-kynurenine catabolic process"/>
    <property type="evidence" value="ECO:0007669"/>
    <property type="project" value="UniProtKB-UniRule"/>
</dbReference>
<dbReference type="GO" id="GO:0043420">
    <property type="term" value="P:anthranilate metabolic process"/>
    <property type="evidence" value="ECO:0007669"/>
    <property type="project" value="UniProtKB-UniRule"/>
</dbReference>
<dbReference type="InterPro" id="IPR015422">
    <property type="entry name" value="PyrdxlP-dep_Trfase_small"/>
</dbReference>
<dbReference type="STRING" id="763407.A0A162PGM4"/>
<feature type="binding site" evidence="4">
    <location>
        <position position="129"/>
    </location>
    <ligand>
        <name>pyridoxal 5'-phosphate</name>
        <dbReference type="ChEBI" id="CHEBI:597326"/>
    </ligand>
</feature>
<dbReference type="VEuPathDB" id="FungiDB:PHYBLDRAFT_146812"/>
<dbReference type="GO" id="GO:0030429">
    <property type="term" value="F:kynureninase activity"/>
    <property type="evidence" value="ECO:0007669"/>
    <property type="project" value="UniProtKB-UniRule"/>
</dbReference>
<keyword evidence="7" id="KW-1185">Reference proteome</keyword>
<gene>
    <name evidence="4" type="primary">BNA5</name>
    <name evidence="6" type="ORF">PHYBLDRAFT_146812</name>
</gene>
<evidence type="ECO:0000256" key="4">
    <source>
        <dbReference type="HAMAP-Rule" id="MF_03017"/>
    </source>
</evidence>
<protein>
    <recommendedName>
        <fullName evidence="4 5">Kynureninase</fullName>
        <ecNumber evidence="4 5">3.7.1.3</ecNumber>
    </recommendedName>
    <alternativeName>
        <fullName evidence="4">Biosynthesis of nicotinic acid protein 5</fullName>
    </alternativeName>
    <alternativeName>
        <fullName evidence="4">L-kynurenine hydrolase</fullName>
    </alternativeName>
</protein>
<dbReference type="GO" id="GO:0005737">
    <property type="term" value="C:cytoplasm"/>
    <property type="evidence" value="ECO:0007669"/>
    <property type="project" value="UniProtKB-SubCell"/>
</dbReference>
<dbReference type="NCBIfam" id="TIGR01814">
    <property type="entry name" value="kynureninase"/>
    <property type="match status" value="1"/>
</dbReference>
<feature type="binding site" evidence="4">
    <location>
        <position position="324"/>
    </location>
    <ligand>
        <name>pyridoxal 5'-phosphate</name>
        <dbReference type="ChEBI" id="CHEBI:597326"/>
    </ligand>
</feature>
<feature type="binding site" evidence="4">
    <location>
        <position position="128"/>
    </location>
    <ligand>
        <name>pyridoxal 5'-phosphate</name>
        <dbReference type="ChEBI" id="CHEBI:597326"/>
    </ligand>
</feature>
<dbReference type="RefSeq" id="XP_018290667.1">
    <property type="nucleotide sequence ID" value="XM_018431729.1"/>
</dbReference>
<feature type="binding site" evidence="4">
    <location>
        <position position="211"/>
    </location>
    <ligand>
        <name>pyridoxal 5'-phosphate</name>
        <dbReference type="ChEBI" id="CHEBI:597326"/>
    </ligand>
</feature>
<dbReference type="Pfam" id="PF22580">
    <property type="entry name" value="KYNU_C"/>
    <property type="match status" value="1"/>
</dbReference>
<dbReference type="EMBL" id="KV440983">
    <property type="protein sequence ID" value="OAD72627.1"/>
    <property type="molecule type" value="Genomic_DNA"/>
</dbReference>
<dbReference type="Gene3D" id="3.40.640.10">
    <property type="entry name" value="Type I PLP-dependent aspartate aminotransferase-like (Major domain)"/>
    <property type="match status" value="1"/>
</dbReference>